<sequence length="309" mass="35432">MGRTRLDVWLTKKYPSHSRSYFHRLIESGCVRVNGKKERKSSFVHTEDRVEVEFLPDSPALSFLVPEPIPLQVVYEDDFLLVVDKPAGMVVHPGPGHHKGTFAHAFLHRCCVEQDEASPSLRPGIVHRLDRETSGLLLAAKTIQAQKDLSEQFARREVKKEYLLLARGRLRATPLEIDVPVGRDPRDRKKMRASSVLRGRYAHTKFLEHDFENQVSLLSAFPLTGRQHQIRVHLKLMGMSLIGDKLYGTPEKNVQRHMLHAFRLEFLHPVYRTKIALETSFPVDFALCCSRYGFDLKGLFDLSTSQNKK</sequence>
<dbReference type="InterPro" id="IPR006145">
    <property type="entry name" value="PsdUridine_synth_RsuA/RluA"/>
</dbReference>
<evidence type="ECO:0000256" key="2">
    <source>
        <dbReference type="ARBA" id="ARBA00023235"/>
    </source>
</evidence>
<organism evidence="7 8">
    <name type="scientific">Candidatus Similichlamydia laticola</name>
    <dbReference type="NCBI Taxonomy" id="2170265"/>
    <lineage>
        <taxon>Bacteria</taxon>
        <taxon>Pseudomonadati</taxon>
        <taxon>Chlamydiota</taxon>
        <taxon>Chlamydiia</taxon>
        <taxon>Parachlamydiales</taxon>
        <taxon>Candidatus Parilichlamydiaceae</taxon>
        <taxon>Candidatus Similichlamydia</taxon>
    </lineage>
</organism>
<keyword evidence="2 5" id="KW-0413">Isomerase</keyword>
<dbReference type="Pfam" id="PF00849">
    <property type="entry name" value="PseudoU_synth_2"/>
    <property type="match status" value="1"/>
</dbReference>
<dbReference type="GO" id="GO:0000455">
    <property type="term" value="P:enzyme-directed rRNA pseudouridine synthesis"/>
    <property type="evidence" value="ECO:0007669"/>
    <property type="project" value="TreeGrafter"/>
</dbReference>
<dbReference type="InterPro" id="IPR006224">
    <property type="entry name" value="PsdUridine_synth_RluA-like_CS"/>
</dbReference>
<dbReference type="EMBL" id="QQBG01000019">
    <property type="protein sequence ID" value="RDB31325.1"/>
    <property type="molecule type" value="Genomic_DNA"/>
</dbReference>
<evidence type="ECO:0000256" key="5">
    <source>
        <dbReference type="RuleBase" id="RU362028"/>
    </source>
</evidence>
<proteinExistence type="inferred from homology"/>
<accession>A0A369KF49</accession>
<dbReference type="RefSeq" id="WP_114544489.1">
    <property type="nucleotide sequence ID" value="NZ_QQBG01000019.1"/>
</dbReference>
<dbReference type="EC" id="5.4.99.-" evidence="5"/>
<dbReference type="SMART" id="SM00363">
    <property type="entry name" value="S4"/>
    <property type="match status" value="1"/>
</dbReference>
<evidence type="ECO:0000256" key="1">
    <source>
        <dbReference type="ARBA" id="ARBA00010876"/>
    </source>
</evidence>
<evidence type="ECO:0000259" key="6">
    <source>
        <dbReference type="SMART" id="SM00363"/>
    </source>
</evidence>
<dbReference type="PANTHER" id="PTHR21600:SF87">
    <property type="entry name" value="RNA PSEUDOURIDYLATE SYNTHASE DOMAIN-CONTAINING PROTEIN 1"/>
    <property type="match status" value="1"/>
</dbReference>
<gene>
    <name evidence="7" type="ORF">HAT2_00571</name>
</gene>
<protein>
    <recommendedName>
        <fullName evidence="5">Pseudouridine synthase</fullName>
        <ecNumber evidence="5">5.4.99.-</ecNumber>
    </recommendedName>
</protein>
<dbReference type="OrthoDB" id="9807829at2"/>
<dbReference type="CDD" id="cd00165">
    <property type="entry name" value="S4"/>
    <property type="match status" value="1"/>
</dbReference>
<dbReference type="InterPro" id="IPR036986">
    <property type="entry name" value="S4_RNA-bd_sf"/>
</dbReference>
<dbReference type="PROSITE" id="PS50889">
    <property type="entry name" value="S4"/>
    <property type="match status" value="1"/>
</dbReference>
<dbReference type="SUPFAM" id="SSF55174">
    <property type="entry name" value="Alpha-L RNA-binding motif"/>
    <property type="match status" value="1"/>
</dbReference>
<dbReference type="Gene3D" id="3.30.2350.10">
    <property type="entry name" value="Pseudouridine synthase"/>
    <property type="match status" value="1"/>
</dbReference>
<dbReference type="AlphaFoldDB" id="A0A369KF49"/>
<dbReference type="InterPro" id="IPR002942">
    <property type="entry name" value="S4_RNA-bd"/>
</dbReference>
<dbReference type="InterPro" id="IPR020103">
    <property type="entry name" value="PsdUridine_synth_cat_dom_sf"/>
</dbReference>
<dbReference type="GO" id="GO:0003723">
    <property type="term" value="F:RNA binding"/>
    <property type="evidence" value="ECO:0007669"/>
    <property type="project" value="UniProtKB-KW"/>
</dbReference>
<dbReference type="Proteomes" id="UP000253816">
    <property type="component" value="Unassembled WGS sequence"/>
</dbReference>
<keyword evidence="4" id="KW-0694">RNA-binding</keyword>
<feature type="domain" description="RNA-binding S4" evidence="6">
    <location>
        <begin position="4"/>
        <end position="70"/>
    </location>
</feature>
<evidence type="ECO:0000313" key="8">
    <source>
        <dbReference type="Proteomes" id="UP000253816"/>
    </source>
</evidence>
<evidence type="ECO:0000256" key="4">
    <source>
        <dbReference type="PROSITE-ProRule" id="PRU00182"/>
    </source>
</evidence>
<dbReference type="GO" id="GO:0120159">
    <property type="term" value="F:rRNA pseudouridine synthase activity"/>
    <property type="evidence" value="ECO:0007669"/>
    <property type="project" value="UniProtKB-ARBA"/>
</dbReference>
<comment type="catalytic activity">
    <reaction evidence="5">
        <text>a uridine in RNA = a pseudouridine in RNA</text>
        <dbReference type="Rhea" id="RHEA:48348"/>
        <dbReference type="Rhea" id="RHEA-COMP:12068"/>
        <dbReference type="Rhea" id="RHEA-COMP:12069"/>
        <dbReference type="ChEBI" id="CHEBI:65314"/>
        <dbReference type="ChEBI" id="CHEBI:65315"/>
    </reaction>
</comment>
<dbReference type="Pfam" id="PF01479">
    <property type="entry name" value="S4"/>
    <property type="match status" value="1"/>
</dbReference>
<comment type="similarity">
    <text evidence="1 5">Belongs to the pseudouridine synthase RluA family.</text>
</comment>
<dbReference type="PROSITE" id="PS01129">
    <property type="entry name" value="PSI_RLU"/>
    <property type="match status" value="1"/>
</dbReference>
<dbReference type="NCBIfam" id="TIGR00005">
    <property type="entry name" value="rluA_subfam"/>
    <property type="match status" value="1"/>
</dbReference>
<feature type="active site" evidence="3">
    <location>
        <position position="130"/>
    </location>
</feature>
<name>A0A369KF49_9BACT</name>
<comment type="function">
    <text evidence="5">Responsible for synthesis of pseudouridine from uracil.</text>
</comment>
<evidence type="ECO:0000313" key="7">
    <source>
        <dbReference type="EMBL" id="RDB31325.1"/>
    </source>
</evidence>
<keyword evidence="8" id="KW-1185">Reference proteome</keyword>
<dbReference type="Gene3D" id="3.10.290.10">
    <property type="entry name" value="RNA-binding S4 domain"/>
    <property type="match status" value="1"/>
</dbReference>
<reference evidence="7 8" key="1">
    <citation type="submission" date="2018-07" db="EMBL/GenBank/DDBJ databases">
        <title>Comparative genomics of the Candidatus Parilichlamydiaceae reveals evidence of convergent evolution and genome reduction in the phylum Chlamydiae.</title>
        <authorList>
            <person name="Taylor-Brown A."/>
            <person name="Polkinghorne A."/>
        </authorList>
    </citation>
    <scope>NUCLEOTIDE SEQUENCE [LARGE SCALE GENOMIC DNA]</scope>
    <source>
        <strain evidence="7 8">Hat2</strain>
    </source>
</reference>
<dbReference type="SUPFAM" id="SSF55120">
    <property type="entry name" value="Pseudouridine synthase"/>
    <property type="match status" value="1"/>
</dbReference>
<comment type="caution">
    <text evidence="7">The sequence shown here is derived from an EMBL/GenBank/DDBJ whole genome shotgun (WGS) entry which is preliminary data.</text>
</comment>
<evidence type="ECO:0000256" key="3">
    <source>
        <dbReference type="PIRSR" id="PIRSR606225-1"/>
    </source>
</evidence>
<dbReference type="CDD" id="cd02869">
    <property type="entry name" value="PseudoU_synth_RluA_like"/>
    <property type="match status" value="1"/>
</dbReference>
<dbReference type="InterPro" id="IPR050188">
    <property type="entry name" value="RluA_PseudoU_synthase"/>
</dbReference>
<dbReference type="PANTHER" id="PTHR21600">
    <property type="entry name" value="MITOCHONDRIAL RNA PSEUDOURIDINE SYNTHASE"/>
    <property type="match status" value="1"/>
</dbReference>
<dbReference type="InterPro" id="IPR006225">
    <property type="entry name" value="PsdUridine_synth_RluC/D"/>
</dbReference>